<feature type="non-terminal residue" evidence="5">
    <location>
        <position position="203"/>
    </location>
</feature>
<keyword evidence="2" id="KW-0342">GTP-binding</keyword>
<proteinExistence type="inferred from homology"/>
<keyword evidence="1" id="KW-0547">Nucleotide-binding</keyword>
<name>A0AAV2QYY8_MEGNR</name>
<reference evidence="5 6" key="1">
    <citation type="submission" date="2024-05" db="EMBL/GenBank/DDBJ databases">
        <authorList>
            <person name="Wallberg A."/>
        </authorList>
    </citation>
    <scope>NUCLEOTIDE SEQUENCE [LARGE SCALE GENOMIC DNA]</scope>
</reference>
<dbReference type="GO" id="GO:0003924">
    <property type="term" value="F:GTPase activity"/>
    <property type="evidence" value="ECO:0007669"/>
    <property type="project" value="InterPro"/>
</dbReference>
<comment type="similarity">
    <text evidence="3">Belongs to the TRAFAC class dynamin-like GTPase superfamily. GB1/RHD3 GTPase family.</text>
</comment>
<evidence type="ECO:0000259" key="4">
    <source>
        <dbReference type="PROSITE" id="PS51715"/>
    </source>
</evidence>
<evidence type="ECO:0000256" key="1">
    <source>
        <dbReference type="ARBA" id="ARBA00022741"/>
    </source>
</evidence>
<evidence type="ECO:0000256" key="2">
    <source>
        <dbReference type="ARBA" id="ARBA00023134"/>
    </source>
</evidence>
<evidence type="ECO:0000313" key="6">
    <source>
        <dbReference type="Proteomes" id="UP001497623"/>
    </source>
</evidence>
<dbReference type="InterPro" id="IPR027417">
    <property type="entry name" value="P-loop_NTPase"/>
</dbReference>
<organism evidence="5 6">
    <name type="scientific">Meganyctiphanes norvegica</name>
    <name type="common">Northern krill</name>
    <name type="synonym">Thysanopoda norvegica</name>
    <dbReference type="NCBI Taxonomy" id="48144"/>
    <lineage>
        <taxon>Eukaryota</taxon>
        <taxon>Metazoa</taxon>
        <taxon>Ecdysozoa</taxon>
        <taxon>Arthropoda</taxon>
        <taxon>Crustacea</taxon>
        <taxon>Multicrustacea</taxon>
        <taxon>Malacostraca</taxon>
        <taxon>Eumalacostraca</taxon>
        <taxon>Eucarida</taxon>
        <taxon>Euphausiacea</taxon>
        <taxon>Euphausiidae</taxon>
        <taxon>Meganyctiphanes</taxon>
    </lineage>
</organism>
<evidence type="ECO:0000256" key="3">
    <source>
        <dbReference type="PROSITE-ProRule" id="PRU01052"/>
    </source>
</evidence>
<dbReference type="PROSITE" id="PS51715">
    <property type="entry name" value="G_GB1_RHD3"/>
    <property type="match status" value="1"/>
</dbReference>
<dbReference type="SUPFAM" id="SSF48340">
    <property type="entry name" value="Interferon-induced guanylate-binding protein 1 (GBP1), C-terminal domain"/>
    <property type="match status" value="1"/>
</dbReference>
<accession>A0AAV2QYY8</accession>
<keyword evidence="6" id="KW-1185">Reference proteome</keyword>
<gene>
    <name evidence="5" type="ORF">MNOR_LOCUS17621</name>
</gene>
<dbReference type="InterPro" id="IPR036543">
    <property type="entry name" value="Guanylate-bd_C_sf"/>
</dbReference>
<dbReference type="GO" id="GO:0005525">
    <property type="term" value="F:GTP binding"/>
    <property type="evidence" value="ECO:0007669"/>
    <property type="project" value="UniProtKB-KW"/>
</dbReference>
<dbReference type="PANTHER" id="PTHR10751">
    <property type="entry name" value="GUANYLATE BINDING PROTEIN"/>
    <property type="match status" value="1"/>
</dbReference>
<comment type="caution">
    <text evidence="5">The sequence shown here is derived from an EMBL/GenBank/DDBJ whole genome shotgun (WGS) entry which is preliminary data.</text>
</comment>
<dbReference type="InterPro" id="IPR030386">
    <property type="entry name" value="G_GB1_RHD3_dom"/>
</dbReference>
<feature type="domain" description="GB1/RHD3-type G" evidence="4">
    <location>
        <begin position="1"/>
        <end position="101"/>
    </location>
</feature>
<dbReference type="EMBL" id="CAXKWB010012195">
    <property type="protein sequence ID" value="CAL4103659.1"/>
    <property type="molecule type" value="Genomic_DNA"/>
</dbReference>
<sequence>MAGMEENNRTPFQKLFLLIRDWGKKDIKPFGSEGGKLLLNEYFQGKRDFLRDTFSDIDSYLMPRLGDIVEDNDNDGSLRNLRKDFKQHLKSLTELLLDPIHLRLNLKEVTGQKMTAKDFCIYFEECTKLLDNVDWKQPQNLMGMHTSFNCELAKRRAIKMYKSNMEKRINSASTLMTETELNLANEIAAEEARKKFNEICCFT</sequence>
<dbReference type="AlphaFoldDB" id="A0AAV2QYY8"/>
<evidence type="ECO:0000313" key="5">
    <source>
        <dbReference type="EMBL" id="CAL4103659.1"/>
    </source>
</evidence>
<dbReference type="Gene3D" id="3.40.50.300">
    <property type="entry name" value="P-loop containing nucleotide triphosphate hydrolases"/>
    <property type="match status" value="1"/>
</dbReference>
<dbReference type="Proteomes" id="UP001497623">
    <property type="component" value="Unassembled WGS sequence"/>
</dbReference>
<protein>
    <recommendedName>
        <fullName evidence="4">GB1/RHD3-type G domain-containing protein</fullName>
    </recommendedName>
</protein>